<dbReference type="EMBL" id="CADEAL010000535">
    <property type="protein sequence ID" value="CAB1421615.1"/>
    <property type="molecule type" value="Genomic_DNA"/>
</dbReference>
<dbReference type="AlphaFoldDB" id="A0A9N7TZ36"/>
<name>A0A9N7TZ36_PLEPL</name>
<dbReference type="Proteomes" id="UP001153269">
    <property type="component" value="Unassembled WGS sequence"/>
</dbReference>
<keyword evidence="2" id="KW-1185">Reference proteome</keyword>
<evidence type="ECO:0000313" key="2">
    <source>
        <dbReference type="Proteomes" id="UP001153269"/>
    </source>
</evidence>
<comment type="caution">
    <text evidence="1">The sequence shown here is derived from an EMBL/GenBank/DDBJ whole genome shotgun (WGS) entry which is preliminary data.</text>
</comment>
<protein>
    <submittedName>
        <fullName evidence="1">Uncharacterized protein</fullName>
    </submittedName>
</protein>
<organism evidence="1 2">
    <name type="scientific">Pleuronectes platessa</name>
    <name type="common">European plaice</name>
    <dbReference type="NCBI Taxonomy" id="8262"/>
    <lineage>
        <taxon>Eukaryota</taxon>
        <taxon>Metazoa</taxon>
        <taxon>Chordata</taxon>
        <taxon>Craniata</taxon>
        <taxon>Vertebrata</taxon>
        <taxon>Euteleostomi</taxon>
        <taxon>Actinopterygii</taxon>
        <taxon>Neopterygii</taxon>
        <taxon>Teleostei</taxon>
        <taxon>Neoteleostei</taxon>
        <taxon>Acanthomorphata</taxon>
        <taxon>Carangaria</taxon>
        <taxon>Pleuronectiformes</taxon>
        <taxon>Pleuronectoidei</taxon>
        <taxon>Pleuronectidae</taxon>
        <taxon>Pleuronectes</taxon>
    </lineage>
</organism>
<reference evidence="1" key="1">
    <citation type="submission" date="2020-03" db="EMBL/GenBank/DDBJ databases">
        <authorList>
            <person name="Weist P."/>
        </authorList>
    </citation>
    <scope>NUCLEOTIDE SEQUENCE</scope>
</reference>
<accession>A0A9N7TZ36</accession>
<evidence type="ECO:0000313" key="1">
    <source>
        <dbReference type="EMBL" id="CAB1421615.1"/>
    </source>
</evidence>
<sequence length="118" mass="13125">MVPEWQLNNRDGNSSRRLSRCQAMSPVCICSHLPAANSSMGVTRIRTGIRFQNRRHRDWERDMARPANMRSFSIPATDTAMLPSNITLSNVDNRCGSSGCHQTVAPYILRELSGCAGC</sequence>
<proteinExistence type="predicted"/>
<gene>
    <name evidence="1" type="ORF">PLEPLA_LOCUS9502</name>
</gene>